<dbReference type="PANTHER" id="PTHR15407:SF32">
    <property type="entry name" value="PROTEIN (MNN4), PUTATIVE (AFU_ORTHOLOGUE AFUA_1G03790)-RELATED"/>
    <property type="match status" value="1"/>
</dbReference>
<dbReference type="EMBL" id="ML977519">
    <property type="protein sequence ID" value="KAF2124541.1"/>
    <property type="molecule type" value="Genomic_DNA"/>
</dbReference>
<evidence type="ECO:0000256" key="1">
    <source>
        <dbReference type="ARBA" id="ARBA00004167"/>
    </source>
</evidence>
<sequence>MKLSAALLLLPSTILATPVSTSQASFASLLGLTTLTHDHSAPLRHESKFFNEAKFHPHYDGRFASSTLPQQSRTVHLRLLVKTYMETMARIGVRTWIMHGSLLGWWWNGSILTWDSDVDVMVEESGILELGEWWGLSVHPFTAKELGLLVGDEKNDDMLGLKKEDWDTLQKHGKKYLLEINPHHVNHDTRDKFNVIDARWIDTSTGLFIDITTVHTSPRNDGEMFTKDAHAYDHSQLFPLRQTTFEGVEVLVPYAYEELLHEEYGPGALTRTKLHGYKFDGKAWVDTGFTGRQELMSGGGKRRGKNGIVGERAA</sequence>
<evidence type="ECO:0000256" key="4">
    <source>
        <dbReference type="ARBA" id="ARBA00023136"/>
    </source>
</evidence>
<feature type="domain" description="LicD/FKTN/FKRP nucleotidyltransferase" evidence="7">
    <location>
        <begin position="227"/>
        <end position="265"/>
    </location>
</feature>
<keyword evidence="6" id="KW-0732">Signal</keyword>
<dbReference type="Proteomes" id="UP000799771">
    <property type="component" value="Unassembled WGS sequence"/>
</dbReference>
<dbReference type="PANTHER" id="PTHR15407">
    <property type="entry name" value="FUKUTIN-RELATED"/>
    <property type="match status" value="1"/>
</dbReference>
<dbReference type="InterPro" id="IPR009644">
    <property type="entry name" value="FKTN/MNN4/W02B3.4-1"/>
</dbReference>
<comment type="subcellular location">
    <subcellularLocation>
        <location evidence="1">Membrane</location>
        <topology evidence="1">Single-pass membrane protein</topology>
    </subcellularLocation>
</comment>
<dbReference type="Pfam" id="PF04991">
    <property type="entry name" value="LicD"/>
    <property type="match status" value="2"/>
</dbReference>
<keyword evidence="4" id="KW-0472">Membrane</keyword>
<evidence type="ECO:0000256" key="5">
    <source>
        <dbReference type="SAM" id="MobiDB-lite"/>
    </source>
</evidence>
<evidence type="ECO:0000256" key="3">
    <source>
        <dbReference type="ARBA" id="ARBA00022989"/>
    </source>
</evidence>
<dbReference type="GeneID" id="54409577"/>
<evidence type="ECO:0000313" key="9">
    <source>
        <dbReference type="Proteomes" id="UP000799771"/>
    </source>
</evidence>
<keyword evidence="9" id="KW-1185">Reference proteome</keyword>
<proteinExistence type="predicted"/>
<protein>
    <recommendedName>
        <fullName evidence="7">LicD/FKTN/FKRP nucleotidyltransferase domain-containing protein</fullName>
    </recommendedName>
</protein>
<feature type="signal peptide" evidence="6">
    <location>
        <begin position="1"/>
        <end position="16"/>
    </location>
</feature>
<dbReference type="GO" id="GO:0009100">
    <property type="term" value="P:glycoprotein metabolic process"/>
    <property type="evidence" value="ECO:0007669"/>
    <property type="project" value="UniProtKB-ARBA"/>
</dbReference>
<dbReference type="GO" id="GO:0016020">
    <property type="term" value="C:membrane"/>
    <property type="evidence" value="ECO:0007669"/>
    <property type="project" value="UniProtKB-SubCell"/>
</dbReference>
<dbReference type="OrthoDB" id="444255at2759"/>
<gene>
    <name evidence="8" type="ORF">P153DRAFT_370943</name>
</gene>
<keyword evidence="3" id="KW-1133">Transmembrane helix</keyword>
<evidence type="ECO:0000256" key="2">
    <source>
        <dbReference type="ARBA" id="ARBA00022692"/>
    </source>
</evidence>
<name>A0A6A6A1U7_9PLEO</name>
<reference evidence="8" key="1">
    <citation type="journal article" date="2020" name="Stud. Mycol.">
        <title>101 Dothideomycetes genomes: a test case for predicting lifestyles and emergence of pathogens.</title>
        <authorList>
            <person name="Haridas S."/>
            <person name="Albert R."/>
            <person name="Binder M."/>
            <person name="Bloem J."/>
            <person name="Labutti K."/>
            <person name="Salamov A."/>
            <person name="Andreopoulos B."/>
            <person name="Baker S."/>
            <person name="Barry K."/>
            <person name="Bills G."/>
            <person name="Bluhm B."/>
            <person name="Cannon C."/>
            <person name="Castanera R."/>
            <person name="Culley D."/>
            <person name="Daum C."/>
            <person name="Ezra D."/>
            <person name="Gonzalez J."/>
            <person name="Henrissat B."/>
            <person name="Kuo A."/>
            <person name="Liang C."/>
            <person name="Lipzen A."/>
            <person name="Lutzoni F."/>
            <person name="Magnuson J."/>
            <person name="Mondo S."/>
            <person name="Nolan M."/>
            <person name="Ohm R."/>
            <person name="Pangilinan J."/>
            <person name="Park H.-J."/>
            <person name="Ramirez L."/>
            <person name="Alfaro M."/>
            <person name="Sun H."/>
            <person name="Tritt A."/>
            <person name="Yoshinaga Y."/>
            <person name="Zwiers L.-H."/>
            <person name="Turgeon B."/>
            <person name="Goodwin S."/>
            <person name="Spatafora J."/>
            <person name="Crous P."/>
            <person name="Grigoriev I."/>
        </authorList>
    </citation>
    <scope>NUCLEOTIDE SEQUENCE</scope>
    <source>
        <strain evidence="8">CBS 119687</strain>
    </source>
</reference>
<dbReference type="RefSeq" id="XP_033518934.1">
    <property type="nucleotide sequence ID" value="XM_033669145.1"/>
</dbReference>
<evidence type="ECO:0000313" key="8">
    <source>
        <dbReference type="EMBL" id="KAF2124541.1"/>
    </source>
</evidence>
<accession>A0A6A6A1U7</accession>
<evidence type="ECO:0000259" key="7">
    <source>
        <dbReference type="Pfam" id="PF04991"/>
    </source>
</evidence>
<keyword evidence="2" id="KW-0812">Transmembrane</keyword>
<feature type="domain" description="LicD/FKTN/FKRP nucleotidyltransferase" evidence="7">
    <location>
        <begin position="92"/>
        <end position="221"/>
    </location>
</feature>
<feature type="region of interest" description="Disordered" evidence="5">
    <location>
        <begin position="295"/>
        <end position="314"/>
    </location>
</feature>
<organism evidence="8 9">
    <name type="scientific">Dothidotthia symphoricarpi CBS 119687</name>
    <dbReference type="NCBI Taxonomy" id="1392245"/>
    <lineage>
        <taxon>Eukaryota</taxon>
        <taxon>Fungi</taxon>
        <taxon>Dikarya</taxon>
        <taxon>Ascomycota</taxon>
        <taxon>Pezizomycotina</taxon>
        <taxon>Dothideomycetes</taxon>
        <taxon>Pleosporomycetidae</taxon>
        <taxon>Pleosporales</taxon>
        <taxon>Dothidotthiaceae</taxon>
        <taxon>Dothidotthia</taxon>
    </lineage>
</organism>
<dbReference type="AlphaFoldDB" id="A0A6A6A1U7"/>
<evidence type="ECO:0000256" key="6">
    <source>
        <dbReference type="SAM" id="SignalP"/>
    </source>
</evidence>
<feature type="chain" id="PRO_5025456228" description="LicD/FKTN/FKRP nucleotidyltransferase domain-containing protein" evidence="6">
    <location>
        <begin position="17"/>
        <end position="314"/>
    </location>
</feature>
<dbReference type="InterPro" id="IPR007074">
    <property type="entry name" value="LicD/FKTN/FKRP_NTP_transf"/>
</dbReference>